<accession>A0A3T1D1R2</accession>
<dbReference type="InterPro" id="IPR032719">
    <property type="entry name" value="WbsX"/>
</dbReference>
<organism evidence="1 2">
    <name type="scientific">Cohnella abietis</name>
    <dbReference type="NCBI Taxonomy" id="2507935"/>
    <lineage>
        <taxon>Bacteria</taxon>
        <taxon>Bacillati</taxon>
        <taxon>Bacillota</taxon>
        <taxon>Bacilli</taxon>
        <taxon>Bacillales</taxon>
        <taxon>Paenibacillaceae</taxon>
        <taxon>Cohnella</taxon>
    </lineage>
</organism>
<dbReference type="PANTHER" id="PTHR41244">
    <property type="entry name" value="RHAMNAN SYNTHESIS F"/>
    <property type="match status" value="1"/>
</dbReference>
<dbReference type="PANTHER" id="PTHR41244:SF1">
    <property type="entry name" value="GLYCOSYLTRANSFERASE"/>
    <property type="match status" value="1"/>
</dbReference>
<dbReference type="CDD" id="cd11579">
    <property type="entry name" value="Glyco_tran_WbsX"/>
    <property type="match status" value="1"/>
</dbReference>
<name>A0A3T1D1R2_9BACL</name>
<dbReference type="RefSeq" id="WP_130606192.1">
    <property type="nucleotide sequence ID" value="NZ_AP019400.1"/>
</dbReference>
<keyword evidence="2" id="KW-1185">Reference proteome</keyword>
<reference evidence="1 2" key="1">
    <citation type="submission" date="2019-01" db="EMBL/GenBank/DDBJ databases">
        <title>Complete genome sequence of Cohnella hallensis HS21 isolated from Korean fir (Abies koreana) rhizospheric soil.</title>
        <authorList>
            <person name="Jiang L."/>
            <person name="Kang S.W."/>
            <person name="Kim S."/>
            <person name="Jung J."/>
            <person name="Kim C.Y."/>
            <person name="Kim D.H."/>
            <person name="Kim S.W."/>
            <person name="Lee J."/>
        </authorList>
    </citation>
    <scope>NUCLEOTIDE SEQUENCE [LARGE SCALE GENOMIC DNA]</scope>
    <source>
        <strain evidence="1 2">HS21</strain>
    </source>
</reference>
<dbReference type="Proteomes" id="UP000289856">
    <property type="component" value="Chromosome"/>
</dbReference>
<dbReference type="AlphaFoldDB" id="A0A3T1D1R2"/>
<dbReference type="Gene3D" id="3.20.20.80">
    <property type="entry name" value="Glycosidases"/>
    <property type="match status" value="1"/>
</dbReference>
<proteinExistence type="predicted"/>
<evidence type="ECO:0000313" key="2">
    <source>
        <dbReference type="Proteomes" id="UP000289856"/>
    </source>
</evidence>
<dbReference type="OrthoDB" id="9816424at2"/>
<gene>
    <name evidence="1" type="ORF">KCTCHS21_13870</name>
</gene>
<dbReference type="Pfam" id="PF14307">
    <property type="entry name" value="Glyco_tran_WbsX"/>
    <property type="match status" value="1"/>
</dbReference>
<dbReference type="KEGG" id="cohn:KCTCHS21_13870"/>
<evidence type="ECO:0000313" key="1">
    <source>
        <dbReference type="EMBL" id="BBI31988.1"/>
    </source>
</evidence>
<evidence type="ECO:0008006" key="3">
    <source>
        <dbReference type="Google" id="ProtNLM"/>
    </source>
</evidence>
<sequence>MNDSIKRPYEIAVYYFPNYHVDPRNEKWHGAGWTEWELVKQARPRFPGHQQPKVPLWGYLDESKPETAEKQIATAADHGIDAFIYDWYWYEDGAYLNGALDKGYMHAANRDRLKFALMWANHDWLNIHPYKRSTDPTVLAPGTVNHDTFETATDHIISHYFSQSTYWRVEGGLYFSVYELMRLVEGLGGIEKTAEALLSFREKTRKAGLGELHLNAVVWGIQILPGETAVSNPNEMLEKLGFDSVTSYVWIHNIPFERFPEVPYSEFGDKAVKDWSRLKGEYKLPYYPNVTMGWDSSPRTVQTDVYDEVGYPFMSTLSENTPEQFERYLLEAKQFLDHETNKSRILTINAWNEWTEGSYLEPDTVNGMGYLEAIRAVFGVSRNK</sequence>
<protein>
    <recommendedName>
        <fullName evidence="3">Glycosyl transferase</fullName>
    </recommendedName>
</protein>
<dbReference type="EMBL" id="AP019400">
    <property type="protein sequence ID" value="BBI31988.1"/>
    <property type="molecule type" value="Genomic_DNA"/>
</dbReference>